<reference evidence="5 6" key="1">
    <citation type="submission" date="2019-03" db="EMBL/GenBank/DDBJ databases">
        <title>Metabolic potential of uncultured bacteria and archaea associated with petroleum seepage in deep-sea sediments.</title>
        <authorList>
            <person name="Dong X."/>
            <person name="Hubert C."/>
        </authorList>
    </citation>
    <scope>NUCLEOTIDE SEQUENCE [LARGE SCALE GENOMIC DNA]</scope>
    <source>
        <strain evidence="5">E29_bin36</strain>
    </source>
</reference>
<dbReference type="PROSITE" id="PS00211">
    <property type="entry name" value="ABC_TRANSPORTER_1"/>
    <property type="match status" value="1"/>
</dbReference>
<protein>
    <submittedName>
        <fullName evidence="5">ATP-binding cassette domain-containing protein</fullName>
    </submittedName>
</protein>
<keyword evidence="2" id="KW-0547">Nucleotide-binding</keyword>
<dbReference type="SMART" id="SM00382">
    <property type="entry name" value="AAA"/>
    <property type="match status" value="1"/>
</dbReference>
<dbReference type="InterPro" id="IPR015854">
    <property type="entry name" value="ABC_transpr_LolD-like"/>
</dbReference>
<dbReference type="Proteomes" id="UP000315534">
    <property type="component" value="Unassembled WGS sequence"/>
</dbReference>
<comment type="similarity">
    <text evidence="1">Belongs to the ABC transporter superfamily.</text>
</comment>
<dbReference type="AlphaFoldDB" id="A0A523XIT8"/>
<evidence type="ECO:0000313" key="5">
    <source>
        <dbReference type="EMBL" id="TET79198.1"/>
    </source>
</evidence>
<gene>
    <name evidence="5" type="ORF">E3J38_07485</name>
</gene>
<proteinExistence type="inferred from homology"/>
<dbReference type="InterPro" id="IPR003439">
    <property type="entry name" value="ABC_transporter-like_ATP-bd"/>
</dbReference>
<evidence type="ECO:0000259" key="4">
    <source>
        <dbReference type="PROSITE" id="PS50893"/>
    </source>
</evidence>
<name>A0A523XIT8_UNCT6</name>
<dbReference type="PANTHER" id="PTHR24220">
    <property type="entry name" value="IMPORT ATP-BINDING PROTEIN"/>
    <property type="match status" value="1"/>
</dbReference>
<dbReference type="FunFam" id="3.40.50.300:FF:000056">
    <property type="entry name" value="Cell division ATP-binding protein FtsE"/>
    <property type="match status" value="1"/>
</dbReference>
<dbReference type="EMBL" id="SOIP01000435">
    <property type="protein sequence ID" value="TET79198.1"/>
    <property type="molecule type" value="Genomic_DNA"/>
</dbReference>
<evidence type="ECO:0000256" key="2">
    <source>
        <dbReference type="ARBA" id="ARBA00022741"/>
    </source>
</evidence>
<organism evidence="5 6">
    <name type="scientific">candidate division TA06 bacterium</name>
    <dbReference type="NCBI Taxonomy" id="2250710"/>
    <lineage>
        <taxon>Bacteria</taxon>
        <taxon>Bacteria division TA06</taxon>
    </lineage>
</organism>
<dbReference type="InterPro" id="IPR027417">
    <property type="entry name" value="P-loop_NTPase"/>
</dbReference>
<dbReference type="GO" id="GO:0005886">
    <property type="term" value="C:plasma membrane"/>
    <property type="evidence" value="ECO:0007669"/>
    <property type="project" value="TreeGrafter"/>
</dbReference>
<feature type="domain" description="ABC transporter" evidence="4">
    <location>
        <begin position="2"/>
        <end position="199"/>
    </location>
</feature>
<accession>A0A523XIT8</accession>
<dbReference type="InterPro" id="IPR017871">
    <property type="entry name" value="ABC_transporter-like_CS"/>
</dbReference>
<dbReference type="InterPro" id="IPR003593">
    <property type="entry name" value="AAA+_ATPase"/>
</dbReference>
<sequence>MIDIENVTVVYRRKWIGLEDASLKVGKGEFVFLVGSSGAGKSTILRLIYLDIFPAKGQVTVLGQNTSSIRRPQIPYIRRKIGVIFQDFKLLKDRTVFDNVMFALEVTGSPAKKRKKKALEALNALGMVHRRNEYPFSLSGGEQQKVAIARALVREPLILLADEPTGNIDESSGTEIVELLKEINRRGTAVVMETNHLKLA</sequence>
<dbReference type="GO" id="GO:0016887">
    <property type="term" value="F:ATP hydrolysis activity"/>
    <property type="evidence" value="ECO:0007669"/>
    <property type="project" value="InterPro"/>
</dbReference>
<dbReference type="GO" id="GO:0022857">
    <property type="term" value="F:transmembrane transporter activity"/>
    <property type="evidence" value="ECO:0007669"/>
    <property type="project" value="TreeGrafter"/>
</dbReference>
<dbReference type="PROSITE" id="PS50893">
    <property type="entry name" value="ABC_TRANSPORTER_2"/>
    <property type="match status" value="1"/>
</dbReference>
<evidence type="ECO:0000256" key="1">
    <source>
        <dbReference type="ARBA" id="ARBA00005417"/>
    </source>
</evidence>
<evidence type="ECO:0000256" key="3">
    <source>
        <dbReference type="ARBA" id="ARBA00022840"/>
    </source>
</evidence>
<dbReference type="PANTHER" id="PTHR24220:SF470">
    <property type="entry name" value="CELL DIVISION ATP-BINDING PROTEIN FTSE"/>
    <property type="match status" value="1"/>
</dbReference>
<dbReference type="Gene3D" id="3.40.50.300">
    <property type="entry name" value="P-loop containing nucleotide triphosphate hydrolases"/>
    <property type="match status" value="1"/>
</dbReference>
<comment type="caution">
    <text evidence="5">The sequence shown here is derived from an EMBL/GenBank/DDBJ whole genome shotgun (WGS) entry which is preliminary data.</text>
</comment>
<dbReference type="Pfam" id="PF00005">
    <property type="entry name" value="ABC_tran"/>
    <property type="match status" value="1"/>
</dbReference>
<dbReference type="GO" id="GO:0005524">
    <property type="term" value="F:ATP binding"/>
    <property type="evidence" value="ECO:0007669"/>
    <property type="project" value="UniProtKB-KW"/>
</dbReference>
<dbReference type="SUPFAM" id="SSF52540">
    <property type="entry name" value="P-loop containing nucleoside triphosphate hydrolases"/>
    <property type="match status" value="1"/>
</dbReference>
<evidence type="ECO:0000313" key="6">
    <source>
        <dbReference type="Proteomes" id="UP000315534"/>
    </source>
</evidence>
<keyword evidence="3 5" id="KW-0067">ATP-binding</keyword>